<dbReference type="PROSITE" id="PS51257">
    <property type="entry name" value="PROKAR_LIPOPROTEIN"/>
    <property type="match status" value="1"/>
</dbReference>
<evidence type="ECO:0000313" key="2">
    <source>
        <dbReference type="EMBL" id="SDF69305.1"/>
    </source>
</evidence>
<keyword evidence="1" id="KW-1133">Transmembrane helix</keyword>
<proteinExistence type="predicted"/>
<keyword evidence="1" id="KW-0472">Membrane</keyword>
<gene>
    <name evidence="2" type="ORF">SAMN05192586_110106</name>
</gene>
<organism evidence="2 3">
    <name type="scientific">Desulfovibrio legallii</name>
    <dbReference type="NCBI Taxonomy" id="571438"/>
    <lineage>
        <taxon>Bacteria</taxon>
        <taxon>Pseudomonadati</taxon>
        <taxon>Thermodesulfobacteriota</taxon>
        <taxon>Desulfovibrionia</taxon>
        <taxon>Desulfovibrionales</taxon>
        <taxon>Desulfovibrionaceae</taxon>
        <taxon>Desulfovibrio</taxon>
    </lineage>
</organism>
<reference evidence="3" key="1">
    <citation type="submission" date="2016-10" db="EMBL/GenBank/DDBJ databases">
        <authorList>
            <person name="Varghese N."/>
            <person name="Submissions S."/>
        </authorList>
    </citation>
    <scope>NUCLEOTIDE SEQUENCE [LARGE SCALE GENOMIC DNA]</scope>
    <source>
        <strain evidence="3">KHC7</strain>
    </source>
</reference>
<keyword evidence="3" id="KW-1185">Reference proteome</keyword>
<evidence type="ECO:0000256" key="1">
    <source>
        <dbReference type="SAM" id="Phobius"/>
    </source>
</evidence>
<dbReference type="AlphaFoldDB" id="A0A1G7N5E5"/>
<sequence>MVKRLADWLEKMSVASMAVGLFQGVGYGVFLGLACFAASLYLTKKGGQQ</sequence>
<dbReference type="EMBL" id="FNBX01000010">
    <property type="protein sequence ID" value="SDF69305.1"/>
    <property type="molecule type" value="Genomic_DNA"/>
</dbReference>
<dbReference type="Proteomes" id="UP000199355">
    <property type="component" value="Unassembled WGS sequence"/>
</dbReference>
<evidence type="ECO:0000313" key="3">
    <source>
        <dbReference type="Proteomes" id="UP000199355"/>
    </source>
</evidence>
<name>A0A1G7N5E5_9BACT</name>
<protein>
    <submittedName>
        <fullName evidence="2">Uncharacterized protein</fullName>
    </submittedName>
</protein>
<feature type="transmembrane region" description="Helical" evidence="1">
    <location>
        <begin position="20"/>
        <end position="42"/>
    </location>
</feature>
<accession>A0A1G7N5E5</accession>
<keyword evidence="1" id="KW-0812">Transmembrane</keyword>